<reference evidence="2 3" key="1">
    <citation type="submission" date="2018-06" db="EMBL/GenBank/DDBJ databases">
        <authorList>
            <consortium name="Pathogen Informatics"/>
            <person name="Doyle S."/>
        </authorList>
    </citation>
    <scope>NUCLEOTIDE SEQUENCE [LARGE SCALE GENOMIC DNA]</scope>
    <source>
        <strain evidence="2 3">NCTC11938</strain>
    </source>
</reference>
<evidence type="ECO:0000313" key="3">
    <source>
        <dbReference type="Proteomes" id="UP000254191"/>
    </source>
</evidence>
<gene>
    <name evidence="2" type="ORF">NCTC11938_05232</name>
</gene>
<name>A0A379GJ10_PROMI</name>
<organism evidence="2 3">
    <name type="scientific">Proteus mirabilis</name>
    <dbReference type="NCBI Taxonomy" id="584"/>
    <lineage>
        <taxon>Bacteria</taxon>
        <taxon>Pseudomonadati</taxon>
        <taxon>Pseudomonadota</taxon>
        <taxon>Gammaproteobacteria</taxon>
        <taxon>Enterobacterales</taxon>
        <taxon>Morganellaceae</taxon>
        <taxon>Proteus</taxon>
    </lineage>
</organism>
<dbReference type="Proteomes" id="UP000254191">
    <property type="component" value="Unassembled WGS sequence"/>
</dbReference>
<evidence type="ECO:0000313" key="2">
    <source>
        <dbReference type="EMBL" id="SUC40930.1"/>
    </source>
</evidence>
<feature type="coiled-coil region" evidence="1">
    <location>
        <begin position="805"/>
        <end position="891"/>
    </location>
</feature>
<accession>A0A379GJ10</accession>
<protein>
    <submittedName>
        <fullName evidence="2">Uncharacterized protein</fullName>
    </submittedName>
</protein>
<proteinExistence type="predicted"/>
<dbReference type="AlphaFoldDB" id="A0A379GJ10"/>
<keyword evidence="1" id="KW-0175">Coiled coil</keyword>
<dbReference type="EMBL" id="UGTS01000006">
    <property type="protein sequence ID" value="SUC40930.1"/>
    <property type="molecule type" value="Genomic_DNA"/>
</dbReference>
<sequence>MIDKIMTYVNKLTEVGVFNNYKSTNYISDVSNTPAVYNTNIKQFSLNNVNNYVYLGSTNSPLLNNMGITLDDDGTLMLIKGKTYDLFTGLIQKYFNGGFKYNVFHINSQHGDDIKFKELYVDYNGFLIGSKRDSSGNNNELYKIKFKKIEGEYNLSDDATDNTNINFIIEYEKYEIEDSLKHDLSNINNIIEKEEGNVLKINREGMPITITLQDNKLFTYGLPPTLMPKEDDVDGKSKKNEIKLPLKSKDKILAIKPVLNKIQLVVDKGNKIKIYYFDPLHIFALKDYHYEITRLTQEPPLSFYSIVGENNYKNYHSGQPFSTQKIGNFSAKNIPFFSSAIDNARVHFDRAKQQYALKKYGAMVKDIAKSLDPGFRGMFSTIKAIVNSATLPRTIKTDALNGVKKVIKHDYNLLNKYITGINNGKSQGEVVYSLVEQLNDKESITISQYNDIRAFFGISAFHLSQNIGVSAFLLANFAKTHALTISKNKQDEVVFSFVNKMDAGIATGLSAGIMNNEQKWREGAFNYGFVTPLMATVILDYHYEKKSNFSFKIQPKDLVEFINQGVSLTESELKDNATLEFNRTQNASLGVELRSEVSFDVGVSANENIELNLPRNAVGANLSLKIINVIHNINKFIGHGETKAKQLEKNVDVEYFSGSFELYRDLKFTPSATKASHNIHWYPLTSLKNFEVMLEKRVNSLFKHRIYDGKIKQDKKEFEAHKNNLKGLYKRVLKINNLFDKYPVQYDVKRSINKLDHVYLQLDANKKLKNKLNPQLMENDLSLKSDVIDNSIDLVHNNNRVQQFLADLTEKKKILSSQKKNNMNEKFKPYFISKYQLNSEGRVRYSVLETQLEELINEVKTDENLTVNDIKDKLDNFYNNAKQELNNIEYQLNSIDVMSISELADKAKSFPLAFLRLESKKSIMHHQVKGEINFLYDKYEKQLEKITTNYYFH</sequence>
<evidence type="ECO:0000256" key="1">
    <source>
        <dbReference type="SAM" id="Coils"/>
    </source>
</evidence>